<dbReference type="InterPro" id="IPR024445">
    <property type="entry name" value="Tnp_ISXO2-like"/>
</dbReference>
<accession>A0A059EYN3</accession>
<evidence type="ECO:0000259" key="1">
    <source>
        <dbReference type="Pfam" id="PF12762"/>
    </source>
</evidence>
<protein>
    <recommendedName>
        <fullName evidence="1">ISXO2-like transposase domain-containing protein</fullName>
    </recommendedName>
</protein>
<dbReference type="EMBL" id="KK365214">
    <property type="protein sequence ID" value="KCZ79967.1"/>
    <property type="molecule type" value="Genomic_DNA"/>
</dbReference>
<dbReference type="HOGENOM" id="CLU_044348_7_2_1"/>
<gene>
    <name evidence="2" type="ORF">H312_02636</name>
</gene>
<proteinExistence type="predicted"/>
<evidence type="ECO:0000313" key="2">
    <source>
        <dbReference type="EMBL" id="KCZ79967.1"/>
    </source>
</evidence>
<evidence type="ECO:0000313" key="3">
    <source>
        <dbReference type="Proteomes" id="UP000030655"/>
    </source>
</evidence>
<reference evidence="2 3" key="2">
    <citation type="submission" date="2014-03" db="EMBL/GenBank/DDBJ databases">
        <title>The Genome Sequence of Anncaliia algerae insect isolate PRA339.</title>
        <authorList>
            <consortium name="The Broad Institute Genome Sequencing Platform"/>
            <consortium name="The Broad Institute Genome Sequencing Center for Infectious Disease"/>
            <person name="Cuomo C."/>
            <person name="Becnel J."/>
            <person name="Sanscrainte N."/>
            <person name="Walker B."/>
            <person name="Young S.K."/>
            <person name="Zeng Q."/>
            <person name="Gargeya S."/>
            <person name="Fitzgerald M."/>
            <person name="Haas B."/>
            <person name="Abouelleil A."/>
            <person name="Alvarado L."/>
            <person name="Arachchi H.M."/>
            <person name="Berlin A.M."/>
            <person name="Chapman S.B."/>
            <person name="Dewar J."/>
            <person name="Goldberg J."/>
            <person name="Griggs A."/>
            <person name="Gujja S."/>
            <person name="Hansen M."/>
            <person name="Howarth C."/>
            <person name="Imamovic A."/>
            <person name="Larimer J."/>
            <person name="McCowan C."/>
            <person name="Murphy C."/>
            <person name="Neiman D."/>
            <person name="Pearson M."/>
            <person name="Priest M."/>
            <person name="Roberts A."/>
            <person name="Saif S."/>
            <person name="Shea T."/>
            <person name="Sisk P."/>
            <person name="Sykes S."/>
            <person name="Wortman J."/>
            <person name="Nusbaum C."/>
            <person name="Birren B."/>
        </authorList>
    </citation>
    <scope>NUCLEOTIDE SEQUENCE [LARGE SCALE GENOMIC DNA]</scope>
    <source>
        <strain evidence="2 3">PRA339</strain>
    </source>
</reference>
<keyword evidence="3" id="KW-1185">Reference proteome</keyword>
<dbReference type="Proteomes" id="UP000030655">
    <property type="component" value="Unassembled WGS sequence"/>
</dbReference>
<sequence>EKSPGMFSNNKTDSISIVECYNGITRTFVRVIPNREPNILMSIIQFQVASSSIIWTDEHRSYAKLSEKGFLYNSVCHK</sequence>
<organism evidence="2 3">
    <name type="scientific">Anncaliia algerae PRA339</name>
    <dbReference type="NCBI Taxonomy" id="1288291"/>
    <lineage>
        <taxon>Eukaryota</taxon>
        <taxon>Fungi</taxon>
        <taxon>Fungi incertae sedis</taxon>
        <taxon>Microsporidia</taxon>
        <taxon>Tubulinosematoidea</taxon>
        <taxon>Tubulinosematidae</taxon>
        <taxon>Anncaliia</taxon>
    </lineage>
</organism>
<dbReference type="AlphaFoldDB" id="A0A059EYN3"/>
<dbReference type="VEuPathDB" id="MicrosporidiaDB:H312_02636"/>
<feature type="non-terminal residue" evidence="2">
    <location>
        <position position="1"/>
    </location>
</feature>
<dbReference type="Pfam" id="PF12762">
    <property type="entry name" value="DDE_Tnp_IS1595"/>
    <property type="match status" value="1"/>
</dbReference>
<feature type="domain" description="ISXO2-like transposase" evidence="1">
    <location>
        <begin position="9"/>
        <end position="77"/>
    </location>
</feature>
<reference evidence="3" key="1">
    <citation type="submission" date="2013-02" db="EMBL/GenBank/DDBJ databases">
        <authorList>
            <consortium name="The Broad Institute Genome Sequencing Platform"/>
            <person name="Cuomo C."/>
            <person name="Becnel J."/>
            <person name="Sanscrainte N."/>
            <person name="Walker B."/>
            <person name="Young S.K."/>
            <person name="Zeng Q."/>
            <person name="Gargeya S."/>
            <person name="Fitzgerald M."/>
            <person name="Haas B."/>
            <person name="Abouelleil A."/>
            <person name="Alvarado L."/>
            <person name="Arachchi H.M."/>
            <person name="Berlin A.M."/>
            <person name="Chapman S.B."/>
            <person name="Dewar J."/>
            <person name="Goldberg J."/>
            <person name="Griggs A."/>
            <person name="Gujja S."/>
            <person name="Hansen M."/>
            <person name="Howarth C."/>
            <person name="Imamovic A."/>
            <person name="Larimer J."/>
            <person name="McCowan C."/>
            <person name="Murphy C."/>
            <person name="Neiman D."/>
            <person name="Pearson M."/>
            <person name="Priest M."/>
            <person name="Roberts A."/>
            <person name="Saif S."/>
            <person name="Shea T."/>
            <person name="Sisk P."/>
            <person name="Sykes S."/>
            <person name="Wortman J."/>
            <person name="Nusbaum C."/>
            <person name="Birren B."/>
        </authorList>
    </citation>
    <scope>NUCLEOTIDE SEQUENCE [LARGE SCALE GENOMIC DNA]</scope>
    <source>
        <strain evidence="3">PRA339</strain>
    </source>
</reference>
<name>A0A059EYN3_9MICR</name>